<evidence type="ECO:0000256" key="1">
    <source>
        <dbReference type="SAM" id="Phobius"/>
    </source>
</evidence>
<evidence type="ECO:0000313" key="2">
    <source>
        <dbReference type="EMBL" id="SHF29606.1"/>
    </source>
</evidence>
<feature type="transmembrane region" description="Helical" evidence="1">
    <location>
        <begin position="72"/>
        <end position="90"/>
    </location>
</feature>
<organism evidence="2 3">
    <name type="scientific">Streptoalloteichus hindustanus</name>
    <dbReference type="NCBI Taxonomy" id="2017"/>
    <lineage>
        <taxon>Bacteria</taxon>
        <taxon>Bacillati</taxon>
        <taxon>Actinomycetota</taxon>
        <taxon>Actinomycetes</taxon>
        <taxon>Pseudonocardiales</taxon>
        <taxon>Pseudonocardiaceae</taxon>
        <taxon>Streptoalloteichus</taxon>
    </lineage>
</organism>
<keyword evidence="3" id="KW-1185">Reference proteome</keyword>
<proteinExistence type="predicted"/>
<accession>A0A1M5AHK2</accession>
<dbReference type="AlphaFoldDB" id="A0A1M5AHK2"/>
<gene>
    <name evidence="2" type="ORF">SAMN05444320_103117</name>
</gene>
<dbReference type="EMBL" id="FQVN01000003">
    <property type="protein sequence ID" value="SHF29606.1"/>
    <property type="molecule type" value="Genomic_DNA"/>
</dbReference>
<dbReference type="Proteomes" id="UP000184501">
    <property type="component" value="Unassembled WGS sequence"/>
</dbReference>
<protein>
    <submittedName>
        <fullName evidence="2">Uncharacterized protein</fullName>
    </submittedName>
</protein>
<keyword evidence="1" id="KW-0812">Transmembrane</keyword>
<evidence type="ECO:0000313" key="3">
    <source>
        <dbReference type="Proteomes" id="UP000184501"/>
    </source>
</evidence>
<keyword evidence="1" id="KW-1133">Transmembrane helix</keyword>
<keyword evidence="1" id="KW-0472">Membrane</keyword>
<name>A0A1M5AHK2_STRHI</name>
<sequence length="98" mass="10617">METDQKQVNRRSRTVAVLLLMASIVVTTVGLAGTGRVGHTAQMWSHWLLPLAVSLALLFGGSRLAPELRPRLLFFFACADIGALLARGLHKFVSLGFA</sequence>
<feature type="transmembrane region" description="Helical" evidence="1">
    <location>
        <begin position="12"/>
        <end position="32"/>
    </location>
</feature>
<reference evidence="2 3" key="1">
    <citation type="submission" date="2016-11" db="EMBL/GenBank/DDBJ databases">
        <authorList>
            <person name="Jaros S."/>
            <person name="Januszkiewicz K."/>
            <person name="Wedrychowicz H."/>
        </authorList>
    </citation>
    <scope>NUCLEOTIDE SEQUENCE [LARGE SCALE GENOMIC DNA]</scope>
    <source>
        <strain evidence="2 3">DSM 44523</strain>
    </source>
</reference>
<feature type="transmembrane region" description="Helical" evidence="1">
    <location>
        <begin position="44"/>
        <end position="60"/>
    </location>
</feature>